<evidence type="ECO:0000313" key="2">
    <source>
        <dbReference type="Proteomes" id="UP000014962"/>
    </source>
</evidence>
<dbReference type="AlphaFoldDB" id="S7VWP1"/>
<dbReference type="Proteomes" id="UP000014962">
    <property type="component" value="Unassembled WGS sequence"/>
</dbReference>
<accession>S7VWP1</accession>
<proteinExistence type="predicted"/>
<sequence length="83" mass="10008">MGRIPVFIDTDCRLPLDWEINWSKHVVWVRSSKAKVIEKSIAEFHKQLSPSDFITLQSDNRMLWEKYMNRNAFFKEIHDAFKH</sequence>
<organism evidence="1 2">
    <name type="scientific">Winogradskyella psychrotolerans RS-3</name>
    <dbReference type="NCBI Taxonomy" id="641526"/>
    <lineage>
        <taxon>Bacteria</taxon>
        <taxon>Pseudomonadati</taxon>
        <taxon>Bacteroidota</taxon>
        <taxon>Flavobacteriia</taxon>
        <taxon>Flavobacteriales</taxon>
        <taxon>Flavobacteriaceae</taxon>
        <taxon>Winogradskyella</taxon>
    </lineage>
</organism>
<dbReference type="STRING" id="641526.ADIWIN_0275"/>
<comment type="caution">
    <text evidence="1">The sequence shown here is derived from an EMBL/GenBank/DDBJ whole genome shotgun (WGS) entry which is preliminary data.</text>
</comment>
<gene>
    <name evidence="1" type="ORF">ADIWIN_0275</name>
</gene>
<protein>
    <recommendedName>
        <fullName evidence="3">Exostosin GT47 domain-containing protein</fullName>
    </recommendedName>
</protein>
<evidence type="ECO:0000313" key="1">
    <source>
        <dbReference type="EMBL" id="EPR74685.1"/>
    </source>
</evidence>
<keyword evidence="2" id="KW-1185">Reference proteome</keyword>
<reference evidence="1 2" key="1">
    <citation type="journal article" date="2013" name="Genome Announc.">
        <title>Draft Genome Sequence of Winogradskyella psychrotolerans RS-3T, Isolated from the Marine Transect of Kongsfjorden, Ny-Alesund, Svalbard, Arctic Ocean.</title>
        <authorList>
            <person name="Kumar Pinnaka A."/>
            <person name="Ara S."/>
            <person name="Singh A."/>
            <person name="Shivaji S."/>
        </authorList>
    </citation>
    <scope>NUCLEOTIDE SEQUENCE [LARGE SCALE GENOMIC DNA]</scope>
    <source>
        <strain evidence="1 2">RS-3</strain>
    </source>
</reference>
<dbReference type="eggNOG" id="COG0438">
    <property type="taxonomic scope" value="Bacteria"/>
</dbReference>
<dbReference type="EMBL" id="ATMR01000012">
    <property type="protein sequence ID" value="EPR74685.1"/>
    <property type="molecule type" value="Genomic_DNA"/>
</dbReference>
<name>S7VWP1_9FLAO</name>
<evidence type="ECO:0008006" key="3">
    <source>
        <dbReference type="Google" id="ProtNLM"/>
    </source>
</evidence>